<evidence type="ECO:0000256" key="4">
    <source>
        <dbReference type="ARBA" id="ARBA00022723"/>
    </source>
</evidence>
<dbReference type="InterPro" id="IPR002403">
    <property type="entry name" value="Cyt_P450_E_grp-IV"/>
</dbReference>
<evidence type="ECO:0000256" key="6">
    <source>
        <dbReference type="ARBA" id="ARBA00023004"/>
    </source>
</evidence>
<evidence type="ECO:0000256" key="5">
    <source>
        <dbReference type="ARBA" id="ARBA00023002"/>
    </source>
</evidence>
<accession>A0A4P7NMP1</accession>
<dbReference type="InterPro" id="IPR036396">
    <property type="entry name" value="Cyt_P450_sf"/>
</dbReference>
<keyword evidence="7" id="KW-0503">Monooxygenase</keyword>
<dbReference type="PRINTS" id="PR00385">
    <property type="entry name" value="P450"/>
</dbReference>
<protein>
    <submittedName>
        <fullName evidence="9">Uncharacterized protein</fullName>
    </submittedName>
</protein>
<keyword evidence="3 8" id="KW-0349">Heme</keyword>
<keyword evidence="4 8" id="KW-0479">Metal-binding</keyword>
<comment type="cofactor">
    <cofactor evidence="1 8">
        <name>heme</name>
        <dbReference type="ChEBI" id="CHEBI:30413"/>
    </cofactor>
</comment>
<dbReference type="Pfam" id="PF00067">
    <property type="entry name" value="p450"/>
    <property type="match status" value="1"/>
</dbReference>
<evidence type="ECO:0000256" key="1">
    <source>
        <dbReference type="ARBA" id="ARBA00001971"/>
    </source>
</evidence>
<dbReference type="EMBL" id="CP034208">
    <property type="protein sequence ID" value="QBZ63370.1"/>
    <property type="molecule type" value="Genomic_DNA"/>
</dbReference>
<dbReference type="GO" id="GO:0005506">
    <property type="term" value="F:iron ion binding"/>
    <property type="evidence" value="ECO:0007669"/>
    <property type="project" value="InterPro"/>
</dbReference>
<organism evidence="9 10">
    <name type="scientific">Pyricularia oryzae</name>
    <name type="common">Rice blast fungus</name>
    <name type="synonym">Magnaporthe oryzae</name>
    <dbReference type="NCBI Taxonomy" id="318829"/>
    <lineage>
        <taxon>Eukaryota</taxon>
        <taxon>Fungi</taxon>
        <taxon>Dikarya</taxon>
        <taxon>Ascomycota</taxon>
        <taxon>Pezizomycotina</taxon>
        <taxon>Sordariomycetes</taxon>
        <taxon>Sordariomycetidae</taxon>
        <taxon>Magnaporthales</taxon>
        <taxon>Pyriculariaceae</taxon>
        <taxon>Pyricularia</taxon>
    </lineage>
</organism>
<dbReference type="GO" id="GO:0020037">
    <property type="term" value="F:heme binding"/>
    <property type="evidence" value="ECO:0007669"/>
    <property type="project" value="InterPro"/>
</dbReference>
<dbReference type="AlphaFoldDB" id="A0A4P7NMP1"/>
<evidence type="ECO:0000256" key="3">
    <source>
        <dbReference type="ARBA" id="ARBA00022617"/>
    </source>
</evidence>
<dbReference type="InterPro" id="IPR001128">
    <property type="entry name" value="Cyt_P450"/>
</dbReference>
<sequence length="541" mass="60427">MASSVHADSGWLRKQVMGSSGLELLDSSRFTIGITLAALVLLPVVASYLTGARKGKEAPLVNPPGLFQLAVQKNIEFVHKGNYYLEEARRRFPNQPFKLLTNGGPMTVLPPSRSNEIKNMESLDFRKVLSYAAPVNLPGGSAIAAVDHPQAIIQTVITKNLTKRLNTVTGPLADEASFAINKNFGSNPDWVEAKICEPITDVVARLSSRVFLGEEICRNEEWVDLTKKIAIVVLTCIYTLRAFPQWMMPIVYTFGKAGKDMRAMRTRVIEIIHPIIDKREQEKAECKAQGIPAPVYNDAIEWVAAEADPNDPVFKLGDFQIGLSVAAIHTSSDLLGYTLLWLAASDPAYIDALRKEIVEVLGKKGWKKTSLVSMKLLDSTIKEAQRLKPVQLAIMQRRAMKDIEFEGGVTVRKGELVAIDSNRLRDPAYYPNPDTFDPYRFYNARKQPGGEHKAQFVSVTPDHLTFGYGKYACPGRFFAANEIKLALCHLLLKYDWKLPEKAPPKPLIIGIDPLVDPEARLLFRRRKEEIDLDSLDVENEE</sequence>
<dbReference type="Proteomes" id="UP000294847">
    <property type="component" value="Chromosome 5"/>
</dbReference>
<dbReference type="CDD" id="cd11041">
    <property type="entry name" value="CYP503A1-like"/>
    <property type="match status" value="1"/>
</dbReference>
<gene>
    <name evidence="9" type="ORF">PoMZ_12268</name>
</gene>
<evidence type="ECO:0000313" key="9">
    <source>
        <dbReference type="EMBL" id="QBZ63370.1"/>
    </source>
</evidence>
<keyword evidence="6 8" id="KW-0408">Iron</keyword>
<dbReference type="PANTHER" id="PTHR46206">
    <property type="entry name" value="CYTOCHROME P450"/>
    <property type="match status" value="1"/>
</dbReference>
<comment type="similarity">
    <text evidence="2">Belongs to the cytochrome P450 family.</text>
</comment>
<dbReference type="PANTHER" id="PTHR46206:SF2">
    <property type="entry name" value="CYTOCHROME P450 MONOOXYGENASE AUSG-RELATED"/>
    <property type="match status" value="1"/>
</dbReference>
<keyword evidence="5" id="KW-0560">Oxidoreductase</keyword>
<name>A0A4P7NMP1_PYROR</name>
<dbReference type="GO" id="GO:0016705">
    <property type="term" value="F:oxidoreductase activity, acting on paired donors, with incorporation or reduction of molecular oxygen"/>
    <property type="evidence" value="ECO:0007669"/>
    <property type="project" value="InterPro"/>
</dbReference>
<evidence type="ECO:0000256" key="8">
    <source>
        <dbReference type="PIRSR" id="PIRSR602403-1"/>
    </source>
</evidence>
<feature type="binding site" description="axial binding residue" evidence="8">
    <location>
        <position position="473"/>
    </location>
    <ligand>
        <name>heme</name>
        <dbReference type="ChEBI" id="CHEBI:30413"/>
    </ligand>
    <ligandPart>
        <name>Fe</name>
        <dbReference type="ChEBI" id="CHEBI:18248"/>
    </ligandPart>
</feature>
<dbReference type="SUPFAM" id="SSF48264">
    <property type="entry name" value="Cytochrome P450"/>
    <property type="match status" value="1"/>
</dbReference>
<proteinExistence type="inferred from homology"/>
<evidence type="ECO:0000256" key="2">
    <source>
        <dbReference type="ARBA" id="ARBA00010617"/>
    </source>
</evidence>
<evidence type="ECO:0000256" key="7">
    <source>
        <dbReference type="ARBA" id="ARBA00023033"/>
    </source>
</evidence>
<dbReference type="GO" id="GO:0004497">
    <property type="term" value="F:monooxygenase activity"/>
    <property type="evidence" value="ECO:0007669"/>
    <property type="project" value="UniProtKB-KW"/>
</dbReference>
<reference evidence="9 10" key="1">
    <citation type="journal article" date="2019" name="Mol. Biol. Evol.">
        <title>Blast fungal genomes show frequent chromosomal changes, gene gains and losses, and effector gene turnover.</title>
        <authorList>
            <person name="Gomez Luciano L.B."/>
            <person name="Jason Tsai I."/>
            <person name="Chuma I."/>
            <person name="Tosa Y."/>
            <person name="Chen Y.H."/>
            <person name="Li J.Y."/>
            <person name="Li M.Y."/>
            <person name="Jade Lu M.Y."/>
            <person name="Nakayashiki H."/>
            <person name="Li W.H."/>
        </authorList>
    </citation>
    <scope>NUCLEOTIDE SEQUENCE [LARGE SCALE GENOMIC DNA]</scope>
    <source>
        <strain evidence="9">MZ5-1-6</strain>
    </source>
</reference>
<evidence type="ECO:0000313" key="10">
    <source>
        <dbReference type="Proteomes" id="UP000294847"/>
    </source>
</evidence>
<dbReference type="Gene3D" id="1.10.630.10">
    <property type="entry name" value="Cytochrome P450"/>
    <property type="match status" value="1"/>
</dbReference>
<dbReference type="PRINTS" id="PR00465">
    <property type="entry name" value="EP450IV"/>
</dbReference>